<proteinExistence type="predicted"/>
<reference evidence="2" key="1">
    <citation type="journal article" date="2014" name="Stand. Genomic Sci.">
        <title>Genome sequence of the exopolysaccharide-producing Salipiger mucosus type strain (DSM 16094(T)), a moderately halophilic member of the Roseobacter clade.</title>
        <authorList>
            <person name="Riedel T."/>
            <person name="Spring S."/>
            <person name="Fiebig A."/>
            <person name="Petersen J."/>
            <person name="Kyrpides N.C."/>
            <person name="Goker M."/>
            <person name="Klenk H.P."/>
        </authorList>
    </citation>
    <scope>NUCLEOTIDE SEQUENCE [LARGE SCALE GENOMIC DNA]</scope>
    <source>
        <strain evidence="2">DSM 16094</strain>
    </source>
</reference>
<dbReference type="PROSITE" id="PS51257">
    <property type="entry name" value="PROKAR_LIPOPROTEIN"/>
    <property type="match status" value="1"/>
</dbReference>
<dbReference type="eggNOG" id="ENOG50335PB">
    <property type="taxonomic scope" value="Bacteria"/>
</dbReference>
<evidence type="ECO:0000313" key="2">
    <source>
        <dbReference type="Proteomes" id="UP000015347"/>
    </source>
</evidence>
<gene>
    <name evidence="1" type="ORF">Salmuc_02422</name>
</gene>
<sequence length="96" mass="10293">MRPTPLLLAAALLAACTQFPELDATQTPGVATAPYPDLVPLDWLTDAPEPRATPEMRAGIEGRVAGLRGRAARLQASEVIPSSVRARMEAGVRWPY</sequence>
<keyword evidence="2" id="KW-1185">Reference proteome</keyword>
<accession>S9QKU5</accession>
<dbReference type="RefSeq" id="WP_020039716.1">
    <property type="nucleotide sequence ID" value="NZ_KE557276.1"/>
</dbReference>
<evidence type="ECO:0000313" key="1">
    <source>
        <dbReference type="EMBL" id="EPX82056.1"/>
    </source>
</evidence>
<name>S9QKU5_9RHOB</name>
<dbReference type="HOGENOM" id="CLU_155204_1_0_5"/>
<dbReference type="STRING" id="1123237.Salmuc_02422"/>
<dbReference type="AlphaFoldDB" id="S9QKU5"/>
<protein>
    <submittedName>
        <fullName evidence="1">Uncharacterized protein</fullName>
    </submittedName>
</protein>
<organism evidence="1 2">
    <name type="scientific">Salipiger mucosus DSM 16094</name>
    <dbReference type="NCBI Taxonomy" id="1123237"/>
    <lineage>
        <taxon>Bacteria</taxon>
        <taxon>Pseudomonadati</taxon>
        <taxon>Pseudomonadota</taxon>
        <taxon>Alphaproteobacteria</taxon>
        <taxon>Rhodobacterales</taxon>
        <taxon>Roseobacteraceae</taxon>
        <taxon>Salipiger</taxon>
    </lineage>
</organism>
<dbReference type="Proteomes" id="UP000015347">
    <property type="component" value="Unassembled WGS sequence"/>
</dbReference>
<dbReference type="OrthoDB" id="7872359at2"/>
<dbReference type="EMBL" id="APVH01000027">
    <property type="protein sequence ID" value="EPX82056.1"/>
    <property type="molecule type" value="Genomic_DNA"/>
</dbReference>
<comment type="caution">
    <text evidence="1">The sequence shown here is derived from an EMBL/GenBank/DDBJ whole genome shotgun (WGS) entry which is preliminary data.</text>
</comment>